<dbReference type="PANTHER" id="PTHR12483">
    <property type="entry name" value="SOLUTE CARRIER FAMILY 31 COPPER TRANSPORTERS"/>
    <property type="match status" value="1"/>
</dbReference>
<accession>A0AAV3RM46</accession>
<sequence length="94" mass="10494">MPTPTGPSSSNDTMDMQNMVMQMSFFWGKDVTVLFHGWPDNHLGMYTPFLGGLIHSSIKAVRVALSYSVMSFNVEIFIAAVAGQFCGYFIVKYQ</sequence>
<evidence type="ECO:0000313" key="9">
    <source>
        <dbReference type="Proteomes" id="UP001454036"/>
    </source>
</evidence>
<evidence type="ECO:0000256" key="5">
    <source>
        <dbReference type="ARBA" id="ARBA00022989"/>
    </source>
</evidence>
<keyword evidence="5 7" id="KW-1133">Transmembrane helix</keyword>
<feature type="transmembrane region" description="Helical" evidence="7">
    <location>
        <begin position="72"/>
        <end position="91"/>
    </location>
</feature>
<organism evidence="8 9">
    <name type="scientific">Lithospermum erythrorhizon</name>
    <name type="common">Purple gromwell</name>
    <name type="synonym">Lithospermum officinale var. erythrorhizon</name>
    <dbReference type="NCBI Taxonomy" id="34254"/>
    <lineage>
        <taxon>Eukaryota</taxon>
        <taxon>Viridiplantae</taxon>
        <taxon>Streptophyta</taxon>
        <taxon>Embryophyta</taxon>
        <taxon>Tracheophyta</taxon>
        <taxon>Spermatophyta</taxon>
        <taxon>Magnoliopsida</taxon>
        <taxon>eudicotyledons</taxon>
        <taxon>Gunneridae</taxon>
        <taxon>Pentapetalae</taxon>
        <taxon>asterids</taxon>
        <taxon>lamiids</taxon>
        <taxon>Boraginales</taxon>
        <taxon>Boraginaceae</taxon>
        <taxon>Boraginoideae</taxon>
        <taxon>Lithospermeae</taxon>
        <taxon>Lithospermum</taxon>
    </lineage>
</organism>
<evidence type="ECO:0000256" key="7">
    <source>
        <dbReference type="SAM" id="Phobius"/>
    </source>
</evidence>
<comment type="caution">
    <text evidence="8">The sequence shown here is derived from an EMBL/GenBank/DDBJ whole genome shotgun (WGS) entry which is preliminary data.</text>
</comment>
<dbReference type="PANTHER" id="PTHR12483:SF85">
    <property type="entry name" value="COPPER TRANSPORT PROTEIN"/>
    <property type="match status" value="1"/>
</dbReference>
<dbReference type="EMBL" id="BAABME010010760">
    <property type="protein sequence ID" value="GAA0181726.1"/>
    <property type="molecule type" value="Genomic_DNA"/>
</dbReference>
<gene>
    <name evidence="8" type="ORF">LIER_30275</name>
</gene>
<evidence type="ECO:0000256" key="4">
    <source>
        <dbReference type="ARBA" id="ARBA00022796"/>
    </source>
</evidence>
<keyword evidence="4" id="KW-0813">Transport</keyword>
<evidence type="ECO:0008006" key="10">
    <source>
        <dbReference type="Google" id="ProtNLM"/>
    </source>
</evidence>
<protein>
    <recommendedName>
        <fullName evidence="10">Copper transporter</fullName>
    </recommendedName>
</protein>
<evidence type="ECO:0000256" key="1">
    <source>
        <dbReference type="ARBA" id="ARBA00004370"/>
    </source>
</evidence>
<dbReference type="GO" id="GO:0005886">
    <property type="term" value="C:plasma membrane"/>
    <property type="evidence" value="ECO:0007669"/>
    <property type="project" value="TreeGrafter"/>
</dbReference>
<evidence type="ECO:0000313" key="8">
    <source>
        <dbReference type="EMBL" id="GAA0181726.1"/>
    </source>
</evidence>
<comment type="subcellular location">
    <subcellularLocation>
        <location evidence="1">Membrane</location>
    </subcellularLocation>
</comment>
<dbReference type="InterPro" id="IPR007274">
    <property type="entry name" value="Cop_transporter"/>
</dbReference>
<dbReference type="AlphaFoldDB" id="A0AAV3RM46"/>
<evidence type="ECO:0000256" key="2">
    <source>
        <dbReference type="ARBA" id="ARBA00006921"/>
    </source>
</evidence>
<reference evidence="8 9" key="1">
    <citation type="submission" date="2024-01" db="EMBL/GenBank/DDBJ databases">
        <title>The complete chloroplast genome sequence of Lithospermum erythrorhizon: insights into the phylogenetic relationship among Boraginaceae species and the maternal lineages of purple gromwells.</title>
        <authorList>
            <person name="Okada T."/>
            <person name="Watanabe K."/>
        </authorList>
    </citation>
    <scope>NUCLEOTIDE SEQUENCE [LARGE SCALE GENOMIC DNA]</scope>
</reference>
<proteinExistence type="inferred from homology"/>
<keyword evidence="6 7" id="KW-0472">Membrane</keyword>
<evidence type="ECO:0000256" key="6">
    <source>
        <dbReference type="ARBA" id="ARBA00023136"/>
    </source>
</evidence>
<name>A0AAV3RM46_LITER</name>
<evidence type="ECO:0000256" key="3">
    <source>
        <dbReference type="ARBA" id="ARBA00022692"/>
    </source>
</evidence>
<dbReference type="GO" id="GO:0005375">
    <property type="term" value="F:copper ion transmembrane transporter activity"/>
    <property type="evidence" value="ECO:0007669"/>
    <property type="project" value="InterPro"/>
</dbReference>
<keyword evidence="4" id="KW-0406">Ion transport</keyword>
<keyword evidence="9" id="KW-1185">Reference proteome</keyword>
<keyword evidence="4" id="KW-0186">Copper</keyword>
<keyword evidence="4" id="KW-0187">Copper transport</keyword>
<comment type="similarity">
    <text evidence="2">Belongs to the copper transporter (Ctr) (TC 1.A.56) family. SLC31A subfamily.</text>
</comment>
<dbReference type="Proteomes" id="UP001454036">
    <property type="component" value="Unassembled WGS sequence"/>
</dbReference>
<keyword evidence="3 7" id="KW-0812">Transmembrane</keyword>